<comment type="caution">
    <text evidence="1">The sequence shown here is derived from an EMBL/GenBank/DDBJ whole genome shotgun (WGS) entry which is preliminary data.</text>
</comment>
<dbReference type="Gene3D" id="3.40.50.300">
    <property type="entry name" value="P-loop containing nucleotide triphosphate hydrolases"/>
    <property type="match status" value="1"/>
</dbReference>
<organism evidence="1 2">
    <name type="scientific">Coemansia erecta</name>
    <dbReference type="NCBI Taxonomy" id="147472"/>
    <lineage>
        <taxon>Eukaryota</taxon>
        <taxon>Fungi</taxon>
        <taxon>Fungi incertae sedis</taxon>
        <taxon>Zoopagomycota</taxon>
        <taxon>Kickxellomycotina</taxon>
        <taxon>Kickxellomycetes</taxon>
        <taxon>Kickxellales</taxon>
        <taxon>Kickxellaceae</taxon>
        <taxon>Coemansia</taxon>
    </lineage>
</organism>
<protein>
    <recommendedName>
        <fullName evidence="3">P-loop containing nucleoside triphosphate hydrolase protein</fullName>
    </recommendedName>
</protein>
<evidence type="ECO:0008006" key="3">
    <source>
        <dbReference type="Google" id="ProtNLM"/>
    </source>
</evidence>
<evidence type="ECO:0000313" key="1">
    <source>
        <dbReference type="EMBL" id="KAJ1724491.1"/>
    </source>
</evidence>
<proteinExistence type="predicted"/>
<name>A0A9W7Y3U8_9FUNG</name>
<dbReference type="PANTHER" id="PTHR10285">
    <property type="entry name" value="URIDINE KINASE"/>
    <property type="match status" value="1"/>
</dbReference>
<dbReference type="AlphaFoldDB" id="A0A9W7Y3U8"/>
<dbReference type="InterPro" id="IPR027417">
    <property type="entry name" value="P-loop_NTPase"/>
</dbReference>
<dbReference type="EMBL" id="JANBOJ010000030">
    <property type="protein sequence ID" value="KAJ1724491.1"/>
    <property type="molecule type" value="Genomic_DNA"/>
</dbReference>
<gene>
    <name evidence="1" type="ORF">LPJ53_001261</name>
</gene>
<sequence>MPPVLSSLDKVRRSQVVQQNMARRVQLAGDFIMRKLAQKRQTQGTPLVVGINGAQGSGKTTLVRGLVEFLSSRRVATVGFSLDDLYLTHAEQQQVALTHRDNPLLRFRGQPGTHDVALGRSTLLSLLANKGETKIPVYDKSLHGGYGDRVTSDLWPVAKAPVDVVLLEGWCLGFRTLDEAEFAQYLRDVKGDSPMFKYSRRYTDQNLSDINEGFRTLGAQLYDLIDAWVWMRVGDIDVVYRWRKEQEDEMAAQGKPALDDQKLEDFVARFMPAYELAMAKLDRYGFVASGKVQDSTLRLHLDADRNVVACDHQSPVL</sequence>
<keyword evidence="2" id="KW-1185">Reference proteome</keyword>
<evidence type="ECO:0000313" key="2">
    <source>
        <dbReference type="Proteomes" id="UP001149813"/>
    </source>
</evidence>
<dbReference type="Proteomes" id="UP001149813">
    <property type="component" value="Unassembled WGS sequence"/>
</dbReference>
<dbReference type="OrthoDB" id="347435at2759"/>
<dbReference type="SUPFAM" id="SSF52540">
    <property type="entry name" value="P-loop containing nucleoside triphosphate hydrolases"/>
    <property type="match status" value="1"/>
</dbReference>
<reference evidence="1" key="1">
    <citation type="submission" date="2022-07" db="EMBL/GenBank/DDBJ databases">
        <title>Phylogenomic reconstructions and comparative analyses of Kickxellomycotina fungi.</title>
        <authorList>
            <person name="Reynolds N.K."/>
            <person name="Stajich J.E."/>
            <person name="Barry K."/>
            <person name="Grigoriev I.V."/>
            <person name="Crous P."/>
            <person name="Smith M.E."/>
        </authorList>
    </citation>
    <scope>NUCLEOTIDE SEQUENCE</scope>
    <source>
        <strain evidence="1">NBRC 32514</strain>
    </source>
</reference>
<accession>A0A9W7Y3U8</accession>